<feature type="compositionally biased region" description="Basic and acidic residues" evidence="5">
    <location>
        <begin position="695"/>
        <end position="704"/>
    </location>
</feature>
<evidence type="ECO:0000256" key="1">
    <source>
        <dbReference type="ARBA" id="ARBA00022723"/>
    </source>
</evidence>
<keyword evidence="3 4" id="KW-0862">Zinc</keyword>
<feature type="compositionally biased region" description="Basic and acidic residues" evidence="5">
    <location>
        <begin position="662"/>
        <end position="680"/>
    </location>
</feature>
<feature type="region of interest" description="Disordered" evidence="5">
    <location>
        <begin position="104"/>
        <end position="131"/>
    </location>
</feature>
<feature type="region of interest" description="Disordered" evidence="5">
    <location>
        <begin position="447"/>
        <end position="706"/>
    </location>
</feature>
<dbReference type="Gene3D" id="4.10.1000.10">
    <property type="entry name" value="Zinc finger, CCCH-type"/>
    <property type="match status" value="1"/>
</dbReference>
<dbReference type="EMBL" id="JABWUV010000026">
    <property type="protein sequence ID" value="KAF6276718.1"/>
    <property type="molecule type" value="Genomic_DNA"/>
</dbReference>
<evidence type="ECO:0000313" key="8">
    <source>
        <dbReference type="Proteomes" id="UP000527355"/>
    </source>
</evidence>
<feature type="compositionally biased region" description="Gly residues" evidence="5">
    <location>
        <begin position="516"/>
        <end position="525"/>
    </location>
</feature>
<feature type="compositionally biased region" description="Gly residues" evidence="5">
    <location>
        <begin position="401"/>
        <end position="411"/>
    </location>
</feature>
<proteinExistence type="predicted"/>
<feature type="compositionally biased region" description="Polar residues" evidence="5">
    <location>
        <begin position="1"/>
        <end position="11"/>
    </location>
</feature>
<feature type="zinc finger region" description="C3H1-type" evidence="4">
    <location>
        <begin position="707"/>
        <end position="735"/>
    </location>
</feature>
<dbReference type="InterPro" id="IPR036855">
    <property type="entry name" value="Znf_CCCH_sf"/>
</dbReference>
<accession>A0A7J7RKQ1</accession>
<dbReference type="Proteomes" id="UP000527355">
    <property type="component" value="Unassembled WGS sequence"/>
</dbReference>
<dbReference type="SUPFAM" id="SSF90229">
    <property type="entry name" value="CCCH zinc finger"/>
    <property type="match status" value="1"/>
</dbReference>
<keyword evidence="8" id="KW-1185">Reference proteome</keyword>
<feature type="region of interest" description="Disordered" evidence="5">
    <location>
        <begin position="395"/>
        <end position="416"/>
    </location>
</feature>
<keyword evidence="2 4" id="KW-0863">Zinc-finger</keyword>
<dbReference type="GO" id="GO:0008157">
    <property type="term" value="F:protein phosphatase 1 binding"/>
    <property type="evidence" value="ECO:0007669"/>
    <property type="project" value="TreeGrafter"/>
</dbReference>
<dbReference type="PROSITE" id="PS50103">
    <property type="entry name" value="ZF_C3H1"/>
    <property type="match status" value="1"/>
</dbReference>
<dbReference type="GO" id="GO:0008270">
    <property type="term" value="F:zinc ion binding"/>
    <property type="evidence" value="ECO:0007669"/>
    <property type="project" value="UniProtKB-KW"/>
</dbReference>
<protein>
    <submittedName>
        <fullName evidence="7">Protein phosphatase 1 regulatory subunit 10</fullName>
    </submittedName>
</protein>
<feature type="region of interest" description="Disordered" evidence="5">
    <location>
        <begin position="1"/>
        <end position="74"/>
    </location>
</feature>
<feature type="domain" description="C3H1-type" evidence="6">
    <location>
        <begin position="707"/>
        <end position="735"/>
    </location>
</feature>
<sequence length="741" mass="77728">MAVIRSQSSAQPAAEKDKKKRKEEGKGRTTPPERPLTEVKAEPRAEEAPEKKKEKPKSLRTTAPSHAKFRSTGLELETPSLVPVKKNASAVMVSDKYNLKPIPLKRQSSAAAPGDTAPHAEKKYKPLNTTPNATKEIKVKIIPPQPMEGLGFLDALNSAPVPGIKIKKKKKVLSPTAAKPSPFEGKTSTEPSTAKPSSPEPAPPEAMDTDRPGTPVPPVEVPELLDAASLEPGALDAKPVESPGDPSQLTRKGRKRKTVTWPEEGKLREYFYFELDETERVNVNKIKDFGEAAKREILSDRHAFETARRLSHDNMEEKVPWVCPRPLVLPSPLVTPGSNSQERYIQAEREKGILQELFLNKESPHEPDPEPYEPVPPKLIPLDEECSMDETPYVETLEPGEAGGSPDGAGGSKLPPVLANLMGSMGAGKSPQGPGGGGISVQEILTSIMGSPNSHPSEELLKQPDYSDKIKQMLVPHGLLGPGPIANGFPQGGPGGPKGMQHFPPGPGGPMPGPHGGPGGPGGPVGPRLLGPPPPPRGGDPFWDGPADPMRGGPMRGGPGPGPGPGPYHRGRGGRGGNEPPPPPPPFRGARGGRSGGGPPNGRGGPGGGMGGGHRPHEGPGGGMGSGSGHRPHEGPGGSMGGNGGHRPHEGPGHGGPHGHRPHDVPGHRGHDHRGPPPHEHRGHNGPGHGGGGHRGHDGGHSHGGDMSNRPVCRHFMMKGNCRYEDSCAFYHPGVNGPPLP</sequence>
<feature type="compositionally biased region" description="Low complexity" evidence="5">
    <location>
        <begin position="186"/>
        <end position="197"/>
    </location>
</feature>
<feature type="compositionally biased region" description="Basic and acidic residues" evidence="5">
    <location>
        <begin position="35"/>
        <end position="57"/>
    </location>
</feature>
<dbReference type="PANTHER" id="PTHR46557:SF1">
    <property type="entry name" value="SERINE_THREONINE-PROTEIN PHOSPHATASE 1 REGULATORY SUBUNIT 10"/>
    <property type="match status" value="1"/>
</dbReference>
<dbReference type="AlphaFoldDB" id="A0A7J7RKQ1"/>
<feature type="compositionally biased region" description="Gly residues" evidence="5">
    <location>
        <begin position="635"/>
        <end position="645"/>
    </location>
</feature>
<dbReference type="SMART" id="SM00356">
    <property type="entry name" value="ZnF_C3H1"/>
    <property type="match status" value="1"/>
</dbReference>
<dbReference type="InterPro" id="IPR000571">
    <property type="entry name" value="Znf_CCCH"/>
</dbReference>
<dbReference type="PANTHER" id="PTHR46557">
    <property type="entry name" value="SERINE/THREONINE-PROTEIN PHOSPHATASE 1 REGULATORY SUBUNIT 10-RELATED"/>
    <property type="match status" value="1"/>
</dbReference>
<comment type="caution">
    <text evidence="7">The sequence shown here is derived from an EMBL/GenBank/DDBJ whole genome shotgun (WGS) entry which is preliminary data.</text>
</comment>
<evidence type="ECO:0000256" key="5">
    <source>
        <dbReference type="SAM" id="MobiDB-lite"/>
    </source>
</evidence>
<feature type="region of interest" description="Disordered" evidence="5">
    <location>
        <begin position="165"/>
        <end position="260"/>
    </location>
</feature>
<feature type="compositionally biased region" description="Basic and acidic residues" evidence="5">
    <location>
        <begin position="14"/>
        <end position="27"/>
    </location>
</feature>
<reference evidence="7 8" key="1">
    <citation type="journal article" date="2020" name="Nature">
        <title>Six reference-quality genomes reveal evolution of bat adaptations.</title>
        <authorList>
            <person name="Jebb D."/>
            <person name="Huang Z."/>
            <person name="Pippel M."/>
            <person name="Hughes G.M."/>
            <person name="Lavrichenko K."/>
            <person name="Devanna P."/>
            <person name="Winkler S."/>
            <person name="Jermiin L.S."/>
            <person name="Skirmuntt E.C."/>
            <person name="Katzourakis A."/>
            <person name="Burkitt-Gray L."/>
            <person name="Ray D.A."/>
            <person name="Sullivan K.A.M."/>
            <person name="Roscito J.G."/>
            <person name="Kirilenko B.M."/>
            <person name="Davalos L.M."/>
            <person name="Corthals A.P."/>
            <person name="Power M.L."/>
            <person name="Jones G."/>
            <person name="Ransome R.D."/>
            <person name="Dechmann D.K.N."/>
            <person name="Locatelli A.G."/>
            <person name="Puechmaille S.J."/>
            <person name="Fedrigo O."/>
            <person name="Jarvis E.D."/>
            <person name="Hiller M."/>
            <person name="Vernes S.C."/>
            <person name="Myers E.W."/>
            <person name="Teeling E.C."/>
        </authorList>
    </citation>
    <scope>NUCLEOTIDE SEQUENCE [LARGE SCALE GENOMIC DNA]</scope>
    <source>
        <strain evidence="7">MMyoMyo1</strain>
        <tissue evidence="7">Flight muscle</tissue>
    </source>
</reference>
<dbReference type="GO" id="GO:0072357">
    <property type="term" value="C:PTW/PP1 phosphatase complex"/>
    <property type="evidence" value="ECO:0007669"/>
    <property type="project" value="TreeGrafter"/>
</dbReference>
<keyword evidence="1 4" id="KW-0479">Metal-binding</keyword>
<evidence type="ECO:0000256" key="4">
    <source>
        <dbReference type="PROSITE-ProRule" id="PRU00723"/>
    </source>
</evidence>
<feature type="compositionally biased region" description="Pro residues" evidence="5">
    <location>
        <begin position="504"/>
        <end position="515"/>
    </location>
</feature>
<dbReference type="GO" id="GO:0000785">
    <property type="term" value="C:chromatin"/>
    <property type="evidence" value="ECO:0007669"/>
    <property type="project" value="TreeGrafter"/>
</dbReference>
<feature type="compositionally biased region" description="Basic and acidic residues" evidence="5">
    <location>
        <begin position="456"/>
        <end position="471"/>
    </location>
</feature>
<evidence type="ECO:0000256" key="2">
    <source>
        <dbReference type="ARBA" id="ARBA00022771"/>
    </source>
</evidence>
<organism evidence="7 8">
    <name type="scientific">Myotis myotis</name>
    <name type="common">Greater mouse-eared bat</name>
    <name type="synonym">Vespertilio myotis</name>
    <dbReference type="NCBI Taxonomy" id="51298"/>
    <lineage>
        <taxon>Eukaryota</taxon>
        <taxon>Metazoa</taxon>
        <taxon>Chordata</taxon>
        <taxon>Craniata</taxon>
        <taxon>Vertebrata</taxon>
        <taxon>Euteleostomi</taxon>
        <taxon>Mammalia</taxon>
        <taxon>Eutheria</taxon>
        <taxon>Laurasiatheria</taxon>
        <taxon>Chiroptera</taxon>
        <taxon>Yangochiroptera</taxon>
        <taxon>Vespertilionidae</taxon>
        <taxon>Myotis</taxon>
    </lineage>
</organism>
<evidence type="ECO:0000259" key="6">
    <source>
        <dbReference type="PROSITE" id="PS50103"/>
    </source>
</evidence>
<feature type="compositionally biased region" description="Low complexity" evidence="5">
    <location>
        <begin position="539"/>
        <end position="553"/>
    </location>
</feature>
<gene>
    <name evidence="7" type="ORF">mMyoMyo1_015625</name>
</gene>
<evidence type="ECO:0000313" key="7">
    <source>
        <dbReference type="EMBL" id="KAF6276718.1"/>
    </source>
</evidence>
<dbReference type="Pfam" id="PF00642">
    <property type="entry name" value="zf-CCCH"/>
    <property type="match status" value="1"/>
</dbReference>
<dbReference type="VEuPathDB" id="HostDB:GeneID_118679529"/>
<name>A0A7J7RKQ1_MYOMY</name>
<feature type="compositionally biased region" description="Gly residues" evidence="5">
    <location>
        <begin position="590"/>
        <end position="628"/>
    </location>
</feature>
<evidence type="ECO:0000256" key="3">
    <source>
        <dbReference type="ARBA" id="ARBA00022833"/>
    </source>
</evidence>